<feature type="transmembrane region" description="Helical" evidence="1">
    <location>
        <begin position="93"/>
        <end position="115"/>
    </location>
</feature>
<keyword evidence="1" id="KW-0812">Transmembrane</keyword>
<evidence type="ECO:0000256" key="1">
    <source>
        <dbReference type="SAM" id="Phobius"/>
    </source>
</evidence>
<evidence type="ECO:0000313" key="2">
    <source>
        <dbReference type="EMBL" id="KAB1639011.1"/>
    </source>
</evidence>
<dbReference type="RefSeq" id="WP_104251612.1">
    <property type="nucleotide sequence ID" value="NZ_CANKVH010000004.1"/>
</dbReference>
<keyword evidence="3" id="KW-1185">Reference proteome</keyword>
<accession>A0A7J5B5M7</accession>
<dbReference type="AlphaFoldDB" id="A0A7J5B5M7"/>
<protein>
    <submittedName>
        <fullName evidence="2">SdpI family protein</fullName>
    </submittedName>
</protein>
<evidence type="ECO:0000313" key="3">
    <source>
        <dbReference type="Proteomes" id="UP000490386"/>
    </source>
</evidence>
<comment type="caution">
    <text evidence="2">The sequence shown here is derived from an EMBL/GenBank/DDBJ whole genome shotgun (WGS) entry which is preliminary data.</text>
</comment>
<dbReference type="Proteomes" id="UP000490386">
    <property type="component" value="Unassembled WGS sequence"/>
</dbReference>
<dbReference type="EMBL" id="WBJX01000001">
    <property type="protein sequence ID" value="KAB1639011.1"/>
    <property type="molecule type" value="Genomic_DNA"/>
</dbReference>
<proteinExistence type="predicted"/>
<organism evidence="2 3">
    <name type="scientific">Pseudoclavibacter terrae</name>
    <dbReference type="NCBI Taxonomy" id="1530195"/>
    <lineage>
        <taxon>Bacteria</taxon>
        <taxon>Bacillati</taxon>
        <taxon>Actinomycetota</taxon>
        <taxon>Actinomycetes</taxon>
        <taxon>Micrococcales</taxon>
        <taxon>Microbacteriaceae</taxon>
        <taxon>Pseudoclavibacter</taxon>
    </lineage>
</organism>
<feature type="transmembrane region" description="Helical" evidence="1">
    <location>
        <begin position="69"/>
        <end position="87"/>
    </location>
</feature>
<gene>
    <name evidence="2" type="ORF">F8O03_01270</name>
</gene>
<dbReference type="Pfam" id="PF13630">
    <property type="entry name" value="SdpI"/>
    <property type="match status" value="1"/>
</dbReference>
<keyword evidence="1" id="KW-1133">Transmembrane helix</keyword>
<sequence length="125" mass="12647">MIELQPPSFPAAIAVAVILIVGNLVSMLTVRWGADGRLDRWGYAGLRTAATRSSDEAWRAGHEAALRPANTGAGAGMVFAVVSVLSAGTVAPYLVSLALAVVATLAGVISSLVIAHRAAKGVAGL</sequence>
<name>A0A7J5B5M7_9MICO</name>
<feature type="transmembrane region" description="Helical" evidence="1">
    <location>
        <begin position="12"/>
        <end position="30"/>
    </location>
</feature>
<reference evidence="2 3" key="1">
    <citation type="submission" date="2019-09" db="EMBL/GenBank/DDBJ databases">
        <title>Phylogeny of genus Pseudoclavibacter and closely related genus.</title>
        <authorList>
            <person name="Li Y."/>
        </authorList>
    </citation>
    <scope>NUCLEOTIDE SEQUENCE [LARGE SCALE GENOMIC DNA]</scope>
    <source>
        <strain evidence="2 3">THG-MD12</strain>
    </source>
</reference>
<keyword evidence="1" id="KW-0472">Membrane</keyword>
<dbReference type="InterPro" id="IPR025962">
    <property type="entry name" value="SdpI/YhfL"/>
</dbReference>
<dbReference type="OrthoDB" id="4481397at2"/>